<sequence length="574" mass="64346">MKKNTLHKVMATALVGAMAMGTLTGCGGSTDAGADTSTKDTAAVSTEASTDAGTSTAVAGIDGWEPFADNVTLQIPVYDRGSSGNGCSDVENNYWTKWVQENFGDKYNITVEYVGITRSDVMTDYAMLAASQSLPTICMEYDYDKLASWQADGYLQTYDVEEFKQIAPTYWETMVEHGNDAYTKLSDEDYLVLGYRPYGNTTYTWCTFYRQDWLEEAGFSEYPVGDNTKLLELYAKLVENGHKYPLSGKKVSGAGIDQNYGYRDYPQDETTWATTGDYQIPSLSTEAQKRFLKWENELYNDGYYNPEYYLRDASEAEADFINGEAFTWTGYVSSTMNVLNSFYETNPDGKLAVAVTPSTWTQDESWGSSASYRPGTNFGMMIGFANDATEDEVKAAMMYLEWLNQPENLFTMQWGIEGVNFNYDDNGDPVAVADQTGLDEQQGHNNNVDYWCAVTAVKTLGSIEKDIKAITPQGIPQDFYDQILANYNGQVAIYEAGKANSDCLFATSIDAVTEYNQTLYDLYTEYRDKLTMCSKDQFDALYDELSQKYLEAGYQEVIDQRQEALDNGQTTRLQ</sequence>
<protein>
    <submittedName>
        <fullName evidence="2">Sugar ABC transporter substrate-binding protein</fullName>
    </submittedName>
</protein>
<dbReference type="Proteomes" id="UP000515981">
    <property type="component" value="Chromosome"/>
</dbReference>
<accession>A0A7G9FYS0</accession>
<evidence type="ECO:0000313" key="3">
    <source>
        <dbReference type="Proteomes" id="UP000515981"/>
    </source>
</evidence>
<dbReference type="KEGG" id="ssun:H9Q77_06345"/>
<dbReference type="EMBL" id="CP060633">
    <property type="protein sequence ID" value="QNM03702.1"/>
    <property type="molecule type" value="Genomic_DNA"/>
</dbReference>
<dbReference type="PANTHER" id="PTHR43649:SF12">
    <property type="entry name" value="DIACETYLCHITOBIOSE BINDING PROTEIN DASA"/>
    <property type="match status" value="1"/>
</dbReference>
<dbReference type="InterPro" id="IPR050490">
    <property type="entry name" value="Bact_solute-bd_prot1"/>
</dbReference>
<dbReference type="SUPFAM" id="SSF53850">
    <property type="entry name" value="Periplasmic binding protein-like II"/>
    <property type="match status" value="1"/>
</dbReference>
<proteinExistence type="predicted"/>
<keyword evidence="1" id="KW-0732">Signal</keyword>
<reference evidence="2 3" key="1">
    <citation type="submission" date="2020-08" db="EMBL/GenBank/DDBJ databases">
        <authorList>
            <person name="Liu C."/>
            <person name="Sun Q."/>
        </authorList>
    </citation>
    <scope>NUCLEOTIDE SEQUENCE [LARGE SCALE GENOMIC DNA]</scope>
    <source>
        <strain evidence="2 3">NSJ-8</strain>
    </source>
</reference>
<keyword evidence="3" id="KW-1185">Reference proteome</keyword>
<dbReference type="PANTHER" id="PTHR43649">
    <property type="entry name" value="ARABINOSE-BINDING PROTEIN-RELATED"/>
    <property type="match status" value="1"/>
</dbReference>
<dbReference type="Gene3D" id="3.40.190.10">
    <property type="entry name" value="Periplasmic binding protein-like II"/>
    <property type="match status" value="2"/>
</dbReference>
<evidence type="ECO:0000313" key="2">
    <source>
        <dbReference type="EMBL" id="QNM03702.1"/>
    </source>
</evidence>
<dbReference type="PROSITE" id="PS51257">
    <property type="entry name" value="PROKAR_LIPOPROTEIN"/>
    <property type="match status" value="1"/>
</dbReference>
<gene>
    <name evidence="2" type="ORF">H9Q77_06345</name>
</gene>
<dbReference type="RefSeq" id="WP_249326897.1">
    <property type="nucleotide sequence ID" value="NZ_CP060633.1"/>
</dbReference>
<feature type="signal peptide" evidence="1">
    <location>
        <begin position="1"/>
        <end position="19"/>
    </location>
</feature>
<organism evidence="2 3">
    <name type="scientific">Simiaoa sunii</name>
    <dbReference type="NCBI Taxonomy" id="2763672"/>
    <lineage>
        <taxon>Bacteria</taxon>
        <taxon>Bacillati</taxon>
        <taxon>Bacillota</taxon>
        <taxon>Clostridia</taxon>
        <taxon>Lachnospirales</taxon>
        <taxon>Lachnospiraceae</taxon>
        <taxon>Simiaoa</taxon>
    </lineage>
</organism>
<dbReference type="AlphaFoldDB" id="A0A7G9FYS0"/>
<evidence type="ECO:0000256" key="1">
    <source>
        <dbReference type="SAM" id="SignalP"/>
    </source>
</evidence>
<name>A0A7G9FYS0_9FIRM</name>
<feature type="chain" id="PRO_5039211155" evidence="1">
    <location>
        <begin position="20"/>
        <end position="574"/>
    </location>
</feature>